<keyword evidence="3 7" id="KW-0347">Helicase</keyword>
<feature type="domain" description="Helicase C-terminal" evidence="6">
    <location>
        <begin position="521"/>
        <end position="683"/>
    </location>
</feature>
<reference evidence="7 8" key="1">
    <citation type="submission" date="2021-01" db="EMBL/GenBank/DDBJ databases">
        <title>Genome seq and assembly of Devosia sp. G19.</title>
        <authorList>
            <person name="Chhetri G."/>
        </authorList>
    </citation>
    <scope>NUCLEOTIDE SEQUENCE [LARGE SCALE GENOMIC DNA]</scope>
    <source>
        <strain evidence="7 8">G19</strain>
    </source>
</reference>
<evidence type="ECO:0000256" key="1">
    <source>
        <dbReference type="ARBA" id="ARBA00022741"/>
    </source>
</evidence>
<dbReference type="SMART" id="SM00487">
    <property type="entry name" value="DEXDc"/>
    <property type="match status" value="1"/>
</dbReference>
<evidence type="ECO:0000256" key="4">
    <source>
        <dbReference type="ARBA" id="ARBA00022840"/>
    </source>
</evidence>
<dbReference type="SUPFAM" id="SSF52540">
    <property type="entry name" value="P-loop containing nucleoside triphosphate hydrolases"/>
    <property type="match status" value="2"/>
</dbReference>
<dbReference type="Gene3D" id="3.40.50.10810">
    <property type="entry name" value="Tandem AAA-ATPase domain"/>
    <property type="match status" value="1"/>
</dbReference>
<keyword evidence="8" id="KW-1185">Reference proteome</keyword>
<keyword evidence="4" id="KW-0067">ATP-binding</keyword>
<keyword evidence="2" id="KW-0378">Hydrolase</keyword>
<proteinExistence type="predicted"/>
<dbReference type="PROSITE" id="PS51192">
    <property type="entry name" value="HELICASE_ATP_BIND_1"/>
    <property type="match status" value="1"/>
</dbReference>
<dbReference type="EMBL" id="CP068047">
    <property type="protein sequence ID" value="QQR36147.1"/>
    <property type="molecule type" value="Genomic_DNA"/>
</dbReference>
<dbReference type="CDD" id="cd18793">
    <property type="entry name" value="SF2_C_SNF"/>
    <property type="match status" value="1"/>
</dbReference>
<dbReference type="Gene3D" id="3.40.50.300">
    <property type="entry name" value="P-loop containing nucleotide triphosphate hydrolases"/>
    <property type="match status" value="1"/>
</dbReference>
<feature type="domain" description="Helicase ATP-binding" evidence="5">
    <location>
        <begin position="124"/>
        <end position="311"/>
    </location>
</feature>
<dbReference type="RefSeq" id="WP_201657155.1">
    <property type="nucleotide sequence ID" value="NZ_CP068047.1"/>
</dbReference>
<dbReference type="Pfam" id="PF00271">
    <property type="entry name" value="Helicase_C"/>
    <property type="match status" value="1"/>
</dbReference>
<evidence type="ECO:0000259" key="6">
    <source>
        <dbReference type="PROSITE" id="PS51194"/>
    </source>
</evidence>
<dbReference type="Pfam" id="PF00176">
    <property type="entry name" value="SNF2-rel_dom"/>
    <property type="match status" value="1"/>
</dbReference>
<dbReference type="InterPro" id="IPR001650">
    <property type="entry name" value="Helicase_C-like"/>
</dbReference>
<dbReference type="InterPro" id="IPR057342">
    <property type="entry name" value="DEXDc_RapA"/>
</dbReference>
<evidence type="ECO:0000259" key="5">
    <source>
        <dbReference type="PROSITE" id="PS51192"/>
    </source>
</evidence>
<gene>
    <name evidence="7" type="ORF">JI749_00430</name>
</gene>
<dbReference type="InterPro" id="IPR014001">
    <property type="entry name" value="Helicase_ATP-bd"/>
</dbReference>
<dbReference type="Proteomes" id="UP000595460">
    <property type="component" value="Chromosome"/>
</dbReference>
<evidence type="ECO:0000313" key="8">
    <source>
        <dbReference type="Proteomes" id="UP000595460"/>
    </source>
</evidence>
<keyword evidence="1" id="KW-0547">Nucleotide-binding</keyword>
<dbReference type="PANTHER" id="PTHR45766:SF6">
    <property type="entry name" value="SWI_SNF-RELATED MATRIX-ASSOCIATED ACTIN-DEPENDENT REGULATOR OF CHROMATIN SUBFAMILY A-LIKE PROTEIN 1"/>
    <property type="match status" value="1"/>
</dbReference>
<organism evidence="7 8">
    <name type="scientific">Devosia oryziradicis</name>
    <dbReference type="NCBI Taxonomy" id="2801335"/>
    <lineage>
        <taxon>Bacteria</taxon>
        <taxon>Pseudomonadati</taxon>
        <taxon>Pseudomonadota</taxon>
        <taxon>Alphaproteobacteria</taxon>
        <taxon>Hyphomicrobiales</taxon>
        <taxon>Devosiaceae</taxon>
        <taxon>Devosia</taxon>
    </lineage>
</organism>
<evidence type="ECO:0000256" key="2">
    <source>
        <dbReference type="ARBA" id="ARBA00022801"/>
    </source>
</evidence>
<dbReference type="InterPro" id="IPR038718">
    <property type="entry name" value="SNF2-like_sf"/>
</dbReference>
<dbReference type="PANTHER" id="PTHR45766">
    <property type="entry name" value="DNA ANNEALING HELICASE AND ENDONUCLEASE ZRANB3 FAMILY MEMBER"/>
    <property type="match status" value="1"/>
</dbReference>
<name>A0ABX7C031_9HYPH</name>
<evidence type="ECO:0000256" key="3">
    <source>
        <dbReference type="ARBA" id="ARBA00022806"/>
    </source>
</evidence>
<dbReference type="CDD" id="cd18011">
    <property type="entry name" value="DEXDc_RapA"/>
    <property type="match status" value="1"/>
</dbReference>
<evidence type="ECO:0000313" key="7">
    <source>
        <dbReference type="EMBL" id="QQR36147.1"/>
    </source>
</evidence>
<dbReference type="InterPro" id="IPR049730">
    <property type="entry name" value="SNF2/RAD54-like_C"/>
</dbReference>
<dbReference type="SMART" id="SM00490">
    <property type="entry name" value="HELICc"/>
    <property type="match status" value="1"/>
</dbReference>
<accession>A0ABX7C031</accession>
<dbReference type="InterPro" id="IPR027417">
    <property type="entry name" value="P-loop_NTPase"/>
</dbReference>
<dbReference type="InterPro" id="IPR000330">
    <property type="entry name" value="SNF2_N"/>
</dbReference>
<sequence length="1040" mass="117956">MELMAEGEREEWNPAVPGLRVCLRDNPGRHGTTTGRTKSAGSFLMVEVDFGPNEKLYKRFDLLEPVSVETDLFELLASGAFGGPSDLRRVLTFEKVKGDLTNVFYSMEASNTDFYAHQFKPVMRFIESPVGRMLIADEVGLGKTIEATYIWKELQARHAARRLLIVCPAMLREKWRSDLRQRFNITGEVVSARELLERVADLPGRSASQSFVYITSLEGIRPPANFEDDTLQSTRAKFARLLDENVATDEFALFDHVIIDEAHYLRNPSTGNNRIGRLLREASHHLILLTATPIQIGSDNLYQLLRLIDPDEFYDTFLFQEMLNANACIVRAQRALWREPADIEGAMAALEDAGKSDYFKNDLVVDRIKTHLRDPIPSADRRIETLRLLEARSLLSQYMTRSRKREVLANRVERAPQTLNVTFSDAEAAIYNHVTDRIREQSVGVTGVSLFSLIARQRQMASSIVGALESWRDKDLLEELLWDDLGLSSDAWDDGEDEEGDTSAGFGFSYDIGALERGDAKYQALIDFLKRELVKNPGEKFVVFAFYRGTLKYLARRLKADGVRAAVIMGAMGSQKDEIIEQFRDADGPSILLSSEVGSEGIDLQFCRFVVNYDLPWNPMRIEQRIGRLDRLGQQAERISIINLAVTNTVEDRILMRLYERINVFRESIGDLEEILGETTEQLMLSLLDPKLSDDERERRSATAELAIQNTQKQQRDLEQEAVNLVGFSDYILDHINDSRDKGRWLSAVELRSLVEDFFARKYPGTKIEDADADHAARISLSDEARRDLGYFVAKATPATRTRLHQTSRPILCLFDPRATRKVTQDVEYVEPSHPLILWIRGNYDADQSQLHRVNALKMTAQDAGVAPGDYVFCAHRWSFTGFRSDHLLAFRAIRLGEVDPLPSAESEDLVTRAARHAAPFPNAGNMLESMDAICAGAVICEQALSDAFGERLSDFYAENTLRCDQQETSARKFAERRITELQRRIDRFRAEQKVRPIAPTEGLIRKEEEQLRVKLDRLARRRAVDPTMSALAVGVVRVE</sequence>
<dbReference type="GO" id="GO:0004386">
    <property type="term" value="F:helicase activity"/>
    <property type="evidence" value="ECO:0007669"/>
    <property type="project" value="UniProtKB-KW"/>
</dbReference>
<dbReference type="PROSITE" id="PS51194">
    <property type="entry name" value="HELICASE_CTER"/>
    <property type="match status" value="1"/>
</dbReference>
<protein>
    <submittedName>
        <fullName evidence="7">DEAD/DEAH box helicase family protein</fullName>
    </submittedName>
</protein>